<keyword evidence="2" id="KW-1185">Reference proteome</keyword>
<sequence>MPEFMTRKSHLRHERGWTGDPQFCVHPQAEALSGVDCSKALQCSSSGGQELFVLLRVWDIDKADMLEGVNMFGLSSVLMGFLRLKFTEWQRNELVLEYS</sequence>
<dbReference type="AlphaFoldDB" id="A0AAV6UJF2"/>
<name>A0AAV6UJF2_9ARAC</name>
<protein>
    <submittedName>
        <fullName evidence="1">Uncharacterized protein</fullName>
    </submittedName>
</protein>
<evidence type="ECO:0000313" key="2">
    <source>
        <dbReference type="Proteomes" id="UP000827092"/>
    </source>
</evidence>
<reference evidence="1 2" key="1">
    <citation type="journal article" date="2022" name="Nat. Ecol. Evol.">
        <title>A masculinizing supergene underlies an exaggerated male reproductive morph in a spider.</title>
        <authorList>
            <person name="Hendrickx F."/>
            <person name="De Corte Z."/>
            <person name="Sonet G."/>
            <person name="Van Belleghem S.M."/>
            <person name="Kostlbacher S."/>
            <person name="Vangestel C."/>
        </authorList>
    </citation>
    <scope>NUCLEOTIDE SEQUENCE [LARGE SCALE GENOMIC DNA]</scope>
    <source>
        <strain evidence="1">W744_W776</strain>
    </source>
</reference>
<evidence type="ECO:0000313" key="1">
    <source>
        <dbReference type="EMBL" id="KAG8183761.1"/>
    </source>
</evidence>
<organism evidence="1 2">
    <name type="scientific">Oedothorax gibbosus</name>
    <dbReference type="NCBI Taxonomy" id="931172"/>
    <lineage>
        <taxon>Eukaryota</taxon>
        <taxon>Metazoa</taxon>
        <taxon>Ecdysozoa</taxon>
        <taxon>Arthropoda</taxon>
        <taxon>Chelicerata</taxon>
        <taxon>Arachnida</taxon>
        <taxon>Araneae</taxon>
        <taxon>Araneomorphae</taxon>
        <taxon>Entelegynae</taxon>
        <taxon>Araneoidea</taxon>
        <taxon>Linyphiidae</taxon>
        <taxon>Erigoninae</taxon>
        <taxon>Oedothorax</taxon>
    </lineage>
</organism>
<proteinExistence type="predicted"/>
<dbReference type="Proteomes" id="UP000827092">
    <property type="component" value="Unassembled WGS sequence"/>
</dbReference>
<comment type="caution">
    <text evidence="1">The sequence shown here is derived from an EMBL/GenBank/DDBJ whole genome shotgun (WGS) entry which is preliminary data.</text>
</comment>
<dbReference type="EMBL" id="JAFNEN010000407">
    <property type="protein sequence ID" value="KAG8183761.1"/>
    <property type="molecule type" value="Genomic_DNA"/>
</dbReference>
<gene>
    <name evidence="1" type="ORF">JTE90_029341</name>
</gene>
<accession>A0AAV6UJF2</accession>